<comment type="catalytic activity">
    <reaction evidence="4">
        <text>adenylyl-molybdopterin + molybdate = Mo-molybdopterin + AMP + H(+)</text>
        <dbReference type="Rhea" id="RHEA:35047"/>
        <dbReference type="ChEBI" id="CHEBI:15378"/>
        <dbReference type="ChEBI" id="CHEBI:36264"/>
        <dbReference type="ChEBI" id="CHEBI:62727"/>
        <dbReference type="ChEBI" id="CHEBI:71302"/>
        <dbReference type="ChEBI" id="CHEBI:456215"/>
    </reaction>
</comment>
<feature type="compositionally biased region" description="Polar residues" evidence="5">
    <location>
        <begin position="164"/>
        <end position="179"/>
    </location>
</feature>
<dbReference type="GO" id="GO:0006777">
    <property type="term" value="P:Mo-molybdopterin cofactor biosynthetic process"/>
    <property type="evidence" value="ECO:0000318"/>
    <property type="project" value="GO_Central"/>
</dbReference>
<dbReference type="InterPro" id="IPR036135">
    <property type="entry name" value="MoeA_linker/N_sf"/>
</dbReference>
<proteinExistence type="inferred from homology"/>
<dbReference type="FunFam" id="2.170.190.11:FF:000001">
    <property type="entry name" value="Molybdopterin molybdenumtransferase"/>
    <property type="match status" value="1"/>
</dbReference>
<comment type="similarity">
    <text evidence="4">Belongs to the MoeA family.</text>
</comment>
<feature type="domain" description="MoaB/Mog" evidence="6">
    <location>
        <begin position="4"/>
        <end position="145"/>
    </location>
</feature>
<dbReference type="GO" id="GO:0005829">
    <property type="term" value="C:cytosol"/>
    <property type="evidence" value="ECO:0000318"/>
    <property type="project" value="GO_Central"/>
</dbReference>
<name>A9VBD8_MONBE</name>
<comment type="function">
    <text evidence="4">Catalyzes two steps in the biosynthesis of the molybdenum cofactor. In the first step, molybdopterin is adenylated. Subsequently, molybdate is inserted into adenylated molybdopterin and AMP is released.</text>
</comment>
<accession>A9VBD8</accession>
<feature type="region of interest" description="Disordered" evidence="5">
    <location>
        <begin position="162"/>
        <end position="189"/>
    </location>
</feature>
<protein>
    <recommendedName>
        <fullName evidence="6">MoaB/Mog domain-containing protein</fullName>
    </recommendedName>
</protein>
<keyword evidence="4" id="KW-0479">Metal-binding</keyword>
<evidence type="ECO:0000313" key="8">
    <source>
        <dbReference type="Proteomes" id="UP000001357"/>
    </source>
</evidence>
<gene>
    <name evidence="7" type="ORF">MONBRDRAFT_29540</name>
</gene>
<dbReference type="SMART" id="SM00852">
    <property type="entry name" value="MoCF_biosynth"/>
    <property type="match status" value="2"/>
</dbReference>
<comment type="similarity">
    <text evidence="2">In the C-terminal section; belongs to the MoeA family.</text>
</comment>
<evidence type="ECO:0000256" key="4">
    <source>
        <dbReference type="RuleBase" id="RU365090"/>
    </source>
</evidence>
<dbReference type="InterPro" id="IPR038987">
    <property type="entry name" value="MoeA-like"/>
</dbReference>
<dbReference type="UniPathway" id="UPA00344"/>
<dbReference type="InterPro" id="IPR005110">
    <property type="entry name" value="MoeA_linker/N"/>
</dbReference>
<dbReference type="Gene3D" id="2.170.190.11">
    <property type="entry name" value="Molybdopterin biosynthesis moea protein, domain 3"/>
    <property type="match status" value="1"/>
</dbReference>
<sequence length="550" mass="57862">MQLGVLTVTTSRTAATDASGGVLAEAFDGVFERVERGVVDDDVEAIQAAMLSWIREWDPDCILTTGGTGLDARDVTPEAVRGLLDREAPGIATMLTVQSLAKTPMAALSRFVAGVKRQTLIICLPGSPKACRECAEMLHPVLRHAIDTIRGRKRAVQKVHHTMQADTATTGNQDHTVSAPTPPAHTGCNCGRDAPVTSVQTSDYPVFYAAPPVPSETASERGSGAAARHRKSPYPMLPWSMARQRGLEALTPLRPVQRDVAAVALHEVLASPVTSTVNVPAYPASIKDGYAVRAADVDVESSASPVQLTVQGVSTAGAGWTGELPAGAAARISTGAPVPVGADAVVQVEDTRLIATKDGGAEEACIEILHPVSQGQDIRPPGCDVQAGATILDAGVTLGAAECALLRMCRVAMVDVVPRPTVCVFSTGDELIADPASADEQRADQVIDTNRPMLLDLLRAHGFDVVDGGILPDDREQLEGHLRTMCNQVDVMITSGGVSMGMPTVEGKGALLKSRRACVRADVRGCEAEQPSLASPKLLAWQARRTLSRT</sequence>
<dbReference type="Proteomes" id="UP000001357">
    <property type="component" value="Unassembled WGS sequence"/>
</dbReference>
<dbReference type="FunCoup" id="A9VBD8">
    <property type="interactions" value="463"/>
</dbReference>
<dbReference type="eggNOG" id="KOG2371">
    <property type="taxonomic scope" value="Eukaryota"/>
</dbReference>
<dbReference type="KEGG" id="mbr:MONBRDRAFT_29540"/>
<keyword evidence="4" id="KW-0500">Molybdenum</keyword>
<dbReference type="EMBL" id="CH991576">
    <property type="protein sequence ID" value="EDQ85170.1"/>
    <property type="molecule type" value="Genomic_DNA"/>
</dbReference>
<dbReference type="InterPro" id="IPR008284">
    <property type="entry name" value="MoCF_biosynth_CS"/>
</dbReference>
<comment type="catalytic activity">
    <reaction evidence="4">
        <text>molybdopterin + ATP + H(+) = adenylyl-molybdopterin + diphosphate</text>
        <dbReference type="Rhea" id="RHEA:31331"/>
        <dbReference type="ChEBI" id="CHEBI:15378"/>
        <dbReference type="ChEBI" id="CHEBI:30616"/>
        <dbReference type="ChEBI" id="CHEBI:33019"/>
        <dbReference type="ChEBI" id="CHEBI:58698"/>
        <dbReference type="ChEBI" id="CHEBI:62727"/>
    </reaction>
</comment>
<keyword evidence="8" id="KW-1185">Reference proteome</keyword>
<dbReference type="AlphaFoldDB" id="A9VBD8"/>
<dbReference type="InParanoid" id="A9VBD8"/>
<dbReference type="Gene3D" id="3.40.980.10">
    <property type="entry name" value="MoaB/Mog-like domain"/>
    <property type="match status" value="2"/>
</dbReference>
<dbReference type="InterPro" id="IPR036425">
    <property type="entry name" value="MoaB/Mog-like_dom_sf"/>
</dbReference>
<evidence type="ECO:0000313" key="7">
    <source>
        <dbReference type="EMBL" id="EDQ85170.1"/>
    </source>
</evidence>
<dbReference type="GO" id="GO:0005737">
    <property type="term" value="C:cytoplasm"/>
    <property type="evidence" value="ECO:0000318"/>
    <property type="project" value="GO_Central"/>
</dbReference>
<evidence type="ECO:0000256" key="1">
    <source>
        <dbReference type="ARBA" id="ARBA00005046"/>
    </source>
</evidence>
<feature type="domain" description="MoaB/Mog" evidence="6">
    <location>
        <begin position="423"/>
        <end position="550"/>
    </location>
</feature>
<dbReference type="InterPro" id="IPR001453">
    <property type="entry name" value="MoaB/Mog_dom"/>
</dbReference>
<evidence type="ECO:0000256" key="2">
    <source>
        <dbReference type="ARBA" id="ARBA00008339"/>
    </source>
</evidence>
<keyword evidence="4" id="KW-0460">Magnesium</keyword>
<dbReference type="Pfam" id="PF00994">
    <property type="entry name" value="MoCF_biosynth"/>
    <property type="match status" value="2"/>
</dbReference>
<organism evidence="7 8">
    <name type="scientific">Monosiga brevicollis</name>
    <name type="common">Choanoflagellate</name>
    <dbReference type="NCBI Taxonomy" id="81824"/>
    <lineage>
        <taxon>Eukaryota</taxon>
        <taxon>Choanoflagellata</taxon>
        <taxon>Craspedida</taxon>
        <taxon>Salpingoecidae</taxon>
        <taxon>Monosiga</taxon>
    </lineage>
</organism>
<dbReference type="SUPFAM" id="SSF53218">
    <property type="entry name" value="Molybdenum cofactor biosynthesis proteins"/>
    <property type="match status" value="2"/>
</dbReference>
<dbReference type="NCBIfam" id="TIGR00177">
    <property type="entry name" value="molyb_syn"/>
    <property type="match status" value="1"/>
</dbReference>
<dbReference type="RefSeq" id="XP_001749995.1">
    <property type="nucleotide sequence ID" value="XM_001749943.1"/>
</dbReference>
<evidence type="ECO:0000256" key="3">
    <source>
        <dbReference type="ARBA" id="ARBA00023150"/>
    </source>
</evidence>
<dbReference type="PANTHER" id="PTHR10192">
    <property type="entry name" value="MOLYBDOPTERIN BIOSYNTHESIS PROTEIN"/>
    <property type="match status" value="1"/>
</dbReference>
<evidence type="ECO:0000256" key="5">
    <source>
        <dbReference type="SAM" id="MobiDB-lite"/>
    </source>
</evidence>
<dbReference type="STRING" id="81824.A9VBD8"/>
<comment type="cofactor">
    <cofactor evidence="4">
        <name>Mg(2+)</name>
        <dbReference type="ChEBI" id="CHEBI:18420"/>
    </cofactor>
</comment>
<dbReference type="GeneID" id="5895276"/>
<dbReference type="PROSITE" id="PS01078">
    <property type="entry name" value="MOCF_BIOSYNTHESIS_1"/>
    <property type="match status" value="1"/>
</dbReference>
<keyword evidence="4" id="KW-0808">Transferase</keyword>
<dbReference type="GO" id="GO:0061599">
    <property type="term" value="F:molybdopterin molybdotransferase activity"/>
    <property type="evidence" value="ECO:0000318"/>
    <property type="project" value="GO_Central"/>
</dbReference>
<dbReference type="CDD" id="cd00886">
    <property type="entry name" value="MogA_MoaB"/>
    <property type="match status" value="1"/>
</dbReference>
<dbReference type="Pfam" id="PF03453">
    <property type="entry name" value="MoeA_N"/>
    <property type="match status" value="1"/>
</dbReference>
<dbReference type="GO" id="GO:0005524">
    <property type="term" value="F:ATP binding"/>
    <property type="evidence" value="ECO:0007669"/>
    <property type="project" value="UniProtKB-UniRule"/>
</dbReference>
<dbReference type="GO" id="GO:0046872">
    <property type="term" value="F:metal ion binding"/>
    <property type="evidence" value="ECO:0007669"/>
    <property type="project" value="UniProtKB-UniRule"/>
</dbReference>
<dbReference type="PANTHER" id="PTHR10192:SF5">
    <property type="entry name" value="GEPHYRIN"/>
    <property type="match status" value="1"/>
</dbReference>
<dbReference type="CDD" id="cd00887">
    <property type="entry name" value="MoeA"/>
    <property type="match status" value="1"/>
</dbReference>
<keyword evidence="3 4" id="KW-0501">Molybdenum cofactor biosynthesis</keyword>
<evidence type="ECO:0000259" key="6">
    <source>
        <dbReference type="SMART" id="SM00852"/>
    </source>
</evidence>
<reference evidence="7 8" key="1">
    <citation type="journal article" date="2008" name="Nature">
        <title>The genome of the choanoflagellate Monosiga brevicollis and the origin of metazoans.</title>
        <authorList>
            <consortium name="JGI Sequencing"/>
            <person name="King N."/>
            <person name="Westbrook M.J."/>
            <person name="Young S.L."/>
            <person name="Kuo A."/>
            <person name="Abedin M."/>
            <person name="Chapman J."/>
            <person name="Fairclough S."/>
            <person name="Hellsten U."/>
            <person name="Isogai Y."/>
            <person name="Letunic I."/>
            <person name="Marr M."/>
            <person name="Pincus D."/>
            <person name="Putnam N."/>
            <person name="Rokas A."/>
            <person name="Wright K.J."/>
            <person name="Zuzow R."/>
            <person name="Dirks W."/>
            <person name="Good M."/>
            <person name="Goodstein D."/>
            <person name="Lemons D."/>
            <person name="Li W."/>
            <person name="Lyons J.B."/>
            <person name="Morris A."/>
            <person name="Nichols S."/>
            <person name="Richter D.J."/>
            <person name="Salamov A."/>
            <person name="Bork P."/>
            <person name="Lim W.A."/>
            <person name="Manning G."/>
            <person name="Miller W.T."/>
            <person name="McGinnis W."/>
            <person name="Shapiro H."/>
            <person name="Tjian R."/>
            <person name="Grigoriev I.V."/>
            <person name="Rokhsar D."/>
        </authorList>
    </citation>
    <scope>NUCLEOTIDE SEQUENCE [LARGE SCALE GENOMIC DNA]</scope>
    <source>
        <strain evidence="8">MX1 / ATCC 50154</strain>
    </source>
</reference>
<dbReference type="SUPFAM" id="SSF63882">
    <property type="entry name" value="MoeA N-terminal region -like"/>
    <property type="match status" value="1"/>
</dbReference>
<comment type="pathway">
    <text evidence="1 4">Cofactor biosynthesis; molybdopterin biosynthesis.</text>
</comment>
<dbReference type="GO" id="GO:0061598">
    <property type="term" value="F:molybdopterin adenylyltransferase activity"/>
    <property type="evidence" value="ECO:0007669"/>
    <property type="project" value="UniProtKB-UniRule"/>
</dbReference>